<accession>A0AAE9SSY8</accession>
<keyword evidence="1" id="KW-0472">Membrane</keyword>
<keyword evidence="1" id="KW-1133">Transmembrane helix</keyword>
<proteinExistence type="predicted"/>
<gene>
    <name evidence="2" type="ORF">DCM83_16345</name>
</gene>
<feature type="transmembrane region" description="Helical" evidence="1">
    <location>
        <begin position="69"/>
        <end position="91"/>
    </location>
</feature>
<sequence>MRLILHLLAGLICALGMIAIGVVAHGAINPVFLVVWTPATWLVRLSNVLCPPMGVRCFLGSVSQGAHHLWFGLCLLGFWWIVMSCAVWPLLRQRRSSSKA</sequence>
<dbReference type="EMBL" id="CP028989">
    <property type="protein sequence ID" value="UUO66613.1"/>
    <property type="molecule type" value="Genomic_DNA"/>
</dbReference>
<keyword evidence="1" id="KW-0812">Transmembrane</keyword>
<reference evidence="2" key="1">
    <citation type="submission" date="2018-04" db="EMBL/GenBank/DDBJ databases">
        <title>Genomes of Endosymbiotic and Endophytic Bradyrhizobium Publication status.</title>
        <authorList>
            <person name="Guha S."/>
            <person name="Jorrin B."/>
            <person name="Sarkar M."/>
            <person name="Poole P.S."/>
            <person name="DasGupta M."/>
        </authorList>
    </citation>
    <scope>NUCLEOTIDE SEQUENCE</scope>
    <source>
        <strain evidence="2">WBOS16</strain>
    </source>
</reference>
<dbReference type="AlphaFoldDB" id="A0AAE9SSY8"/>
<protein>
    <submittedName>
        <fullName evidence="2">Uncharacterized protein</fullName>
    </submittedName>
</protein>
<evidence type="ECO:0000256" key="1">
    <source>
        <dbReference type="SAM" id="Phobius"/>
    </source>
</evidence>
<dbReference type="Proteomes" id="UP001058872">
    <property type="component" value="Chromosome"/>
</dbReference>
<organism evidence="2 3">
    <name type="scientific">Bradyrhizobium betae</name>
    <dbReference type="NCBI Taxonomy" id="244734"/>
    <lineage>
        <taxon>Bacteria</taxon>
        <taxon>Pseudomonadati</taxon>
        <taxon>Pseudomonadota</taxon>
        <taxon>Alphaproteobacteria</taxon>
        <taxon>Hyphomicrobiales</taxon>
        <taxon>Nitrobacteraceae</taxon>
        <taxon>Bradyrhizobium</taxon>
    </lineage>
</organism>
<evidence type="ECO:0000313" key="3">
    <source>
        <dbReference type="Proteomes" id="UP001058872"/>
    </source>
</evidence>
<name>A0AAE9SSY8_9BRAD</name>
<evidence type="ECO:0000313" key="2">
    <source>
        <dbReference type="EMBL" id="UUO66613.1"/>
    </source>
</evidence>